<evidence type="ECO:0000313" key="3">
    <source>
        <dbReference type="Proteomes" id="UP001218170"/>
    </source>
</evidence>
<proteinExistence type="predicted"/>
<feature type="chain" id="PRO_5045643582" description="Fibronectin type-III domain-containing protein" evidence="1">
    <location>
        <begin position="26"/>
        <end position="305"/>
    </location>
</feature>
<evidence type="ECO:0008006" key="4">
    <source>
        <dbReference type="Google" id="ProtNLM"/>
    </source>
</evidence>
<evidence type="ECO:0000256" key="1">
    <source>
        <dbReference type="SAM" id="SignalP"/>
    </source>
</evidence>
<evidence type="ECO:0000313" key="2">
    <source>
        <dbReference type="EMBL" id="MDD7960919.1"/>
    </source>
</evidence>
<dbReference type="Proteomes" id="UP001218170">
    <property type="component" value="Unassembled WGS sequence"/>
</dbReference>
<accession>A0ABT5SDT8</accession>
<protein>
    <recommendedName>
        <fullName evidence="4">Fibronectin type-III domain-containing protein</fullName>
    </recommendedName>
</protein>
<gene>
    <name evidence="2" type="ORF">PUW80_00995</name>
</gene>
<name>A0ABT5SDT8_9MICO</name>
<organism evidence="2 3">
    <name type="scientific">Microbacterium thalli</name>
    <dbReference type="NCBI Taxonomy" id="3027921"/>
    <lineage>
        <taxon>Bacteria</taxon>
        <taxon>Bacillati</taxon>
        <taxon>Actinomycetota</taxon>
        <taxon>Actinomycetes</taxon>
        <taxon>Micrococcales</taxon>
        <taxon>Microbacteriaceae</taxon>
        <taxon>Microbacterium</taxon>
    </lineage>
</organism>
<comment type="caution">
    <text evidence="2">The sequence shown here is derived from an EMBL/GenBank/DDBJ whole genome shotgun (WGS) entry which is preliminary data.</text>
</comment>
<dbReference type="EMBL" id="JAQZCI010000001">
    <property type="protein sequence ID" value="MDD7960919.1"/>
    <property type="molecule type" value="Genomic_DNA"/>
</dbReference>
<feature type="signal peptide" evidence="1">
    <location>
        <begin position="1"/>
        <end position="25"/>
    </location>
</feature>
<keyword evidence="1" id="KW-0732">Signal</keyword>
<reference evidence="2 3" key="1">
    <citation type="submission" date="2023-02" db="EMBL/GenBank/DDBJ databases">
        <title>Study of novel species of the Microbacterium genus.</title>
        <authorList>
            <person name="Arroyo-Herrera I."/>
            <person name="Roman-Ponce B."/>
            <person name="Vasquez-Murrieta M.S."/>
        </authorList>
    </citation>
    <scope>NUCLEOTIDE SEQUENCE [LARGE SCALE GENOMIC DNA]</scope>
    <source>
        <strain evidence="2 3">NE1TT3</strain>
    </source>
</reference>
<keyword evidence="3" id="KW-1185">Reference proteome</keyword>
<dbReference type="RefSeq" id="WP_274220739.1">
    <property type="nucleotide sequence ID" value="NZ_JAQZCG020000011.1"/>
</dbReference>
<sequence>MMRRRSIAAIAAVTTVLLLAGGGTAAAFWNATASVSATASSTTVATALAQSGELNTTYRYGGSTSTTATGALTITNNGGAPLTYTLANQVTGSATLAQKTALILWTGTCGATIPASGAVFTTLADRAPALPAAARSLAPGASVTVCVATRISGTDAASTNAALQGQSVTSAFAVTGAVGTSWTATASTAAITQNVYRLEAATNVTCTDGYRSAVLSWSAPANRPAGAAVAYRVYDTATGATVASVSSSNATASVTLDGYSFGRNGTYTLAIEAKDSTSGTTAPASTAIPVLRTTKLLFFPSLECA</sequence>